<gene>
    <name evidence="3" type="ORF">MSAN_01194200</name>
</gene>
<dbReference type="Pfam" id="PF02992">
    <property type="entry name" value="Transposase_21"/>
    <property type="match status" value="1"/>
</dbReference>
<keyword evidence="2" id="KW-0472">Membrane</keyword>
<evidence type="ECO:0000256" key="1">
    <source>
        <dbReference type="SAM" id="MobiDB-lite"/>
    </source>
</evidence>
<reference evidence="3" key="1">
    <citation type="submission" date="2020-05" db="EMBL/GenBank/DDBJ databases">
        <title>Mycena genomes resolve the evolution of fungal bioluminescence.</title>
        <authorList>
            <person name="Tsai I.J."/>
        </authorList>
    </citation>
    <scope>NUCLEOTIDE SEQUENCE</scope>
    <source>
        <strain evidence="3">160909Yilan</strain>
    </source>
</reference>
<dbReference type="EMBL" id="JACAZH010000009">
    <property type="protein sequence ID" value="KAF7358560.1"/>
    <property type="molecule type" value="Genomic_DNA"/>
</dbReference>
<dbReference type="Proteomes" id="UP000623467">
    <property type="component" value="Unassembled WGS sequence"/>
</dbReference>
<keyword evidence="2" id="KW-0812">Transmembrane</keyword>
<dbReference type="InterPro" id="IPR004242">
    <property type="entry name" value="Transposase_21"/>
</dbReference>
<evidence type="ECO:0000256" key="2">
    <source>
        <dbReference type="SAM" id="Phobius"/>
    </source>
</evidence>
<evidence type="ECO:0008006" key="5">
    <source>
        <dbReference type="Google" id="ProtNLM"/>
    </source>
</evidence>
<sequence>MVMLCLMVCAQHRFSRSGSQYTIISLLSFLWAGNIFVLAAAVRGSLARVSKSIFKPAFIHILCRLVSIHPASSGVFAPSSEDGQGVSEDEGRIVAGPSGHQDYHGAEDELRDDVIVGEDWSSPDFDMSAAPDSSESEVIAEDVDDVGVESGLDSEEEDEDDAFLDELDPVRGEDSDGDNSDDEPDIFDWDSFKPSGLTAWEELGEEYEQEAAAVAHKLSEYDLAICRAFSFKVQANLTDKAFKMAPLAFPRDPPLPTLDTIRARVNFLAGFKPQVYDCCVNSCLCFVGPHADLTHCHYCNEPRRRANGKPRKKFTYIPIIPRLVAFAGNREMAEKQQYRAEHVHEPGKTKDVFDGQHYRSLRTKFVKINGERLAHKYFEDPRDVALGASWDGFAPFKRRKKTAWPLILFNYDLPPELRFLLAYILALGVIPGPNKPKDSDSFLWPAVQELLQLAAGVRAFDALSNGMFVLRAYLILVFGDIPAVSMFMKMKGHNGISPCRTCKIVGLRIPGARGTAHYVPLNRSCHPDVKADHQAVKGKEVEAAPTTAAAERLAKKYGVKGDFMHLIWENLIRNLVLLWTGNFKGLDDGQEEYQLSKAIWESIAAETAAASDTIPSGYGSRIPNIAKDRPNASAEMWSFWTLYLGPLMRLLNLCMQFEISADEIETIRTGFIAWVKTYESLYFQNDVDRMSVCPLTIHTLLHIADGIQFCGPVWCYWARYCGSIQPGIRSRRFPWASIDRYVLEIAQFTQTKSWYNVVDELALRATHGNIQGSLSDPSYPSCMLLPLKSPQRPDANQIRTIAAALSTRTGATMTQVTAALRRASIEEWGKVRRIDSDAGDTMRSCSLGIVAEDARDATYVRYEMLVDQNTRYRNRPEHFELETFYGQLTHIYRVHLPDACPSLHTEGPTTYILAAIRSCTLKPDDKELAGLDIHFYSLHGGLDVIDITTVQSLVGRVKRTDAWAIIDRSGALARAEWSGEVD</sequence>
<evidence type="ECO:0000313" key="3">
    <source>
        <dbReference type="EMBL" id="KAF7358560.1"/>
    </source>
</evidence>
<feature type="compositionally biased region" description="Acidic residues" evidence="1">
    <location>
        <begin position="134"/>
        <end position="167"/>
    </location>
</feature>
<accession>A0A8H6YCI2</accession>
<feature type="transmembrane region" description="Helical" evidence="2">
    <location>
        <begin position="20"/>
        <end position="42"/>
    </location>
</feature>
<proteinExistence type="predicted"/>
<feature type="region of interest" description="Disordered" evidence="1">
    <location>
        <begin position="77"/>
        <end position="107"/>
    </location>
</feature>
<dbReference type="OrthoDB" id="6613063at2759"/>
<dbReference type="AlphaFoldDB" id="A0A8H6YCI2"/>
<keyword evidence="2" id="KW-1133">Transmembrane helix</keyword>
<keyword evidence="4" id="KW-1185">Reference proteome</keyword>
<feature type="compositionally biased region" description="Acidic residues" evidence="1">
    <location>
        <begin position="175"/>
        <end position="188"/>
    </location>
</feature>
<name>A0A8H6YCI2_9AGAR</name>
<comment type="caution">
    <text evidence="3">The sequence shown here is derived from an EMBL/GenBank/DDBJ whole genome shotgun (WGS) entry which is preliminary data.</text>
</comment>
<feature type="region of interest" description="Disordered" evidence="1">
    <location>
        <begin position="121"/>
        <end position="189"/>
    </location>
</feature>
<evidence type="ECO:0000313" key="4">
    <source>
        <dbReference type="Proteomes" id="UP000623467"/>
    </source>
</evidence>
<organism evidence="3 4">
    <name type="scientific">Mycena sanguinolenta</name>
    <dbReference type="NCBI Taxonomy" id="230812"/>
    <lineage>
        <taxon>Eukaryota</taxon>
        <taxon>Fungi</taxon>
        <taxon>Dikarya</taxon>
        <taxon>Basidiomycota</taxon>
        <taxon>Agaricomycotina</taxon>
        <taxon>Agaricomycetes</taxon>
        <taxon>Agaricomycetidae</taxon>
        <taxon>Agaricales</taxon>
        <taxon>Marasmiineae</taxon>
        <taxon>Mycenaceae</taxon>
        <taxon>Mycena</taxon>
    </lineage>
</organism>
<protein>
    <recommendedName>
        <fullName evidence="5">Transposase family Tnp2 protein</fullName>
    </recommendedName>
</protein>